<organism evidence="1 2">
    <name type="scientific">Iris pallida</name>
    <name type="common">Sweet iris</name>
    <dbReference type="NCBI Taxonomy" id="29817"/>
    <lineage>
        <taxon>Eukaryota</taxon>
        <taxon>Viridiplantae</taxon>
        <taxon>Streptophyta</taxon>
        <taxon>Embryophyta</taxon>
        <taxon>Tracheophyta</taxon>
        <taxon>Spermatophyta</taxon>
        <taxon>Magnoliopsida</taxon>
        <taxon>Liliopsida</taxon>
        <taxon>Asparagales</taxon>
        <taxon>Iridaceae</taxon>
        <taxon>Iridoideae</taxon>
        <taxon>Irideae</taxon>
        <taxon>Iris</taxon>
    </lineage>
</organism>
<proteinExistence type="predicted"/>
<evidence type="ECO:0000313" key="2">
    <source>
        <dbReference type="Proteomes" id="UP001140949"/>
    </source>
</evidence>
<gene>
    <name evidence="1" type="ORF">M6B38_106075</name>
</gene>
<dbReference type="PANTHER" id="PTHR47216">
    <property type="match status" value="1"/>
</dbReference>
<comment type="caution">
    <text evidence="1">The sequence shown here is derived from an EMBL/GenBank/DDBJ whole genome shotgun (WGS) entry which is preliminary data.</text>
</comment>
<name>A0AAX6ES37_IRIPA</name>
<dbReference type="AlphaFoldDB" id="A0AAX6ES37"/>
<accession>A0AAX6ES37</accession>
<reference evidence="1" key="2">
    <citation type="submission" date="2023-04" db="EMBL/GenBank/DDBJ databases">
        <authorList>
            <person name="Bruccoleri R.E."/>
            <person name="Oakeley E.J."/>
            <person name="Faust A.-M."/>
            <person name="Dessus-Babus S."/>
            <person name="Altorfer M."/>
            <person name="Burckhardt D."/>
            <person name="Oertli M."/>
            <person name="Naumann U."/>
            <person name="Petersen F."/>
            <person name="Wong J."/>
        </authorList>
    </citation>
    <scope>NUCLEOTIDE SEQUENCE</scope>
    <source>
        <strain evidence="1">GSM-AAB239-AS_SAM_17_03QT</strain>
        <tissue evidence="1">Leaf</tissue>
    </source>
</reference>
<sequence length="108" mass="12315">MRGRKRSSEGPLLRRTRRHRVLVSARVLSLSTLKTLLQFKKLKRKEAAYNENSEGLYIGGWPSSPDRFPPEEPVVIDCICELPRTSVVSKDAYLYSHLGYKIPTTSPN</sequence>
<keyword evidence="2" id="KW-1185">Reference proteome</keyword>
<dbReference type="PANTHER" id="PTHR47216:SF4">
    <property type="entry name" value="OS01G0859400 PROTEIN"/>
    <property type="match status" value="1"/>
</dbReference>
<evidence type="ECO:0000313" key="1">
    <source>
        <dbReference type="EMBL" id="KAJ6806886.1"/>
    </source>
</evidence>
<protein>
    <submittedName>
        <fullName evidence="1">Uncharacterized protein</fullName>
    </submittedName>
</protein>
<dbReference type="EMBL" id="JANAVB010034417">
    <property type="protein sequence ID" value="KAJ6806886.1"/>
    <property type="molecule type" value="Genomic_DNA"/>
</dbReference>
<dbReference type="Proteomes" id="UP001140949">
    <property type="component" value="Unassembled WGS sequence"/>
</dbReference>
<reference evidence="1" key="1">
    <citation type="journal article" date="2023" name="GigaByte">
        <title>Genome assembly of the bearded iris, Iris pallida Lam.</title>
        <authorList>
            <person name="Bruccoleri R.E."/>
            <person name="Oakeley E.J."/>
            <person name="Faust A.M.E."/>
            <person name="Altorfer M."/>
            <person name="Dessus-Babus S."/>
            <person name="Burckhardt D."/>
            <person name="Oertli M."/>
            <person name="Naumann U."/>
            <person name="Petersen F."/>
            <person name="Wong J."/>
        </authorList>
    </citation>
    <scope>NUCLEOTIDE SEQUENCE</scope>
    <source>
        <strain evidence="1">GSM-AAB239-AS_SAM_17_03QT</strain>
    </source>
</reference>